<keyword evidence="7" id="KW-0999">Mitochondrion inner membrane</keyword>
<evidence type="ECO:0000313" key="16">
    <source>
        <dbReference type="EMBL" id="KAL3270647.1"/>
    </source>
</evidence>
<keyword evidence="6" id="KW-0677">Repeat</keyword>
<evidence type="ECO:0000256" key="9">
    <source>
        <dbReference type="ARBA" id="ARBA00022946"/>
    </source>
</evidence>
<protein>
    <recommendedName>
        <fullName evidence="15">EF-hand domain-containing protein</fullName>
    </recommendedName>
</protein>
<accession>A0ABD2MWF6</accession>
<dbReference type="Gene3D" id="1.10.238.10">
    <property type="entry name" value="EF-hand"/>
    <property type="match status" value="1"/>
</dbReference>
<dbReference type="InterPro" id="IPR039800">
    <property type="entry name" value="MICU1/2/3"/>
</dbReference>
<dbReference type="CDD" id="cd00051">
    <property type="entry name" value="EFh"/>
    <property type="match status" value="1"/>
</dbReference>
<dbReference type="PANTHER" id="PTHR12294">
    <property type="entry name" value="EF HAND DOMAIN FAMILY A1,A2-RELATED"/>
    <property type="match status" value="1"/>
</dbReference>
<dbReference type="SUPFAM" id="SSF47473">
    <property type="entry name" value="EF-hand"/>
    <property type="match status" value="1"/>
</dbReference>
<dbReference type="EMBL" id="JABFTP020000042">
    <property type="protein sequence ID" value="KAL3270647.1"/>
    <property type="molecule type" value="Genomic_DNA"/>
</dbReference>
<keyword evidence="4" id="KW-0109">Calcium transport</keyword>
<dbReference type="Pfam" id="PF13499">
    <property type="entry name" value="EF-hand_7"/>
    <property type="match status" value="1"/>
</dbReference>
<feature type="domain" description="EF-hand" evidence="15">
    <location>
        <begin position="218"/>
        <end position="251"/>
    </location>
</feature>
<keyword evidence="11" id="KW-0496">Mitochondrion</keyword>
<proteinExistence type="inferred from homology"/>
<evidence type="ECO:0000256" key="13">
    <source>
        <dbReference type="ARBA" id="ARBA00038333"/>
    </source>
</evidence>
<dbReference type="InterPro" id="IPR011992">
    <property type="entry name" value="EF-hand-dom_pair"/>
</dbReference>
<keyword evidence="5" id="KW-0479">Metal-binding</keyword>
<keyword evidence="17" id="KW-1185">Reference proteome</keyword>
<sequence>MAFSLIRNGVRLSRNTFDKQLVFCNFSNGVKRELSTNMFKTCRCTTSLLATSLSCQLSLRDYGKQAKPKNAKYSSESESDSDLDEPGHRGESDFWRRKIRTFHNIIDVNKDGVISFHDFELLIERFVALGNLSEKDTQDFRELIKEWWIKRWGEITPYNLVTVEKYLEYMHHVLNDRKLVRRAHSFIPYIFRAIDKDQSGSITYEEYKLFFDCLGLPEKDAILAFRAIDSNGDGKITIKEFVKHGRDFFVTEDENRISKYFWGPLVQ</sequence>
<evidence type="ECO:0000313" key="17">
    <source>
        <dbReference type="Proteomes" id="UP001516400"/>
    </source>
</evidence>
<keyword evidence="3" id="KW-0813">Transport</keyword>
<evidence type="ECO:0000259" key="15">
    <source>
        <dbReference type="PROSITE" id="PS50222"/>
    </source>
</evidence>
<evidence type="ECO:0000256" key="5">
    <source>
        <dbReference type="ARBA" id="ARBA00022723"/>
    </source>
</evidence>
<evidence type="ECO:0000256" key="8">
    <source>
        <dbReference type="ARBA" id="ARBA00022837"/>
    </source>
</evidence>
<dbReference type="PROSITE" id="PS50222">
    <property type="entry name" value="EF_HAND_2"/>
    <property type="match status" value="3"/>
</dbReference>
<dbReference type="Proteomes" id="UP001516400">
    <property type="component" value="Unassembled WGS sequence"/>
</dbReference>
<dbReference type="PROSITE" id="PS00018">
    <property type="entry name" value="EF_HAND_1"/>
    <property type="match status" value="3"/>
</dbReference>
<keyword evidence="10" id="KW-0406">Ion transport</keyword>
<dbReference type="GO" id="GO:0036444">
    <property type="term" value="P:calcium import into the mitochondrion"/>
    <property type="evidence" value="ECO:0007669"/>
    <property type="project" value="UniProtKB-ARBA"/>
</dbReference>
<evidence type="ECO:0000256" key="12">
    <source>
        <dbReference type="ARBA" id="ARBA00023136"/>
    </source>
</evidence>
<comment type="caution">
    <text evidence="16">The sequence shown here is derived from an EMBL/GenBank/DDBJ whole genome shotgun (WGS) entry which is preliminary data.</text>
</comment>
<evidence type="ECO:0000256" key="6">
    <source>
        <dbReference type="ARBA" id="ARBA00022737"/>
    </source>
</evidence>
<reference evidence="16 17" key="1">
    <citation type="journal article" date="2021" name="BMC Biol.">
        <title>Horizontally acquired antibacterial genes associated with adaptive radiation of ladybird beetles.</title>
        <authorList>
            <person name="Li H.S."/>
            <person name="Tang X.F."/>
            <person name="Huang Y.H."/>
            <person name="Xu Z.Y."/>
            <person name="Chen M.L."/>
            <person name="Du X.Y."/>
            <person name="Qiu B.Y."/>
            <person name="Chen P.T."/>
            <person name="Zhang W."/>
            <person name="Slipinski A."/>
            <person name="Escalona H.E."/>
            <person name="Waterhouse R.M."/>
            <person name="Zwick A."/>
            <person name="Pang H."/>
        </authorList>
    </citation>
    <scope>NUCLEOTIDE SEQUENCE [LARGE SCALE GENOMIC DNA]</scope>
    <source>
        <strain evidence="16">SYSU2018</strain>
    </source>
</reference>
<evidence type="ECO:0000256" key="1">
    <source>
        <dbReference type="ARBA" id="ARBA00004273"/>
    </source>
</evidence>
<dbReference type="GO" id="GO:0046872">
    <property type="term" value="F:metal ion binding"/>
    <property type="evidence" value="ECO:0007669"/>
    <property type="project" value="UniProtKB-KW"/>
</dbReference>
<dbReference type="Pfam" id="PF13202">
    <property type="entry name" value="EF-hand_5"/>
    <property type="match status" value="1"/>
</dbReference>
<dbReference type="GO" id="GO:0005758">
    <property type="term" value="C:mitochondrial intermembrane space"/>
    <property type="evidence" value="ECO:0007669"/>
    <property type="project" value="UniProtKB-SubCell"/>
</dbReference>
<evidence type="ECO:0000256" key="2">
    <source>
        <dbReference type="ARBA" id="ARBA00004569"/>
    </source>
</evidence>
<evidence type="ECO:0000256" key="10">
    <source>
        <dbReference type="ARBA" id="ARBA00023065"/>
    </source>
</evidence>
<dbReference type="InterPro" id="IPR018247">
    <property type="entry name" value="EF_Hand_1_Ca_BS"/>
</dbReference>
<keyword evidence="8" id="KW-0106">Calcium</keyword>
<dbReference type="GO" id="GO:0005743">
    <property type="term" value="C:mitochondrial inner membrane"/>
    <property type="evidence" value="ECO:0007669"/>
    <property type="project" value="UniProtKB-SubCell"/>
</dbReference>
<comment type="similarity">
    <text evidence="13">Belongs to the MICU1 family. MICU1 subfamily.</text>
</comment>
<evidence type="ECO:0000256" key="3">
    <source>
        <dbReference type="ARBA" id="ARBA00022448"/>
    </source>
</evidence>
<dbReference type="AlphaFoldDB" id="A0ABD2MWF6"/>
<feature type="domain" description="EF-hand" evidence="15">
    <location>
        <begin position="94"/>
        <end position="129"/>
    </location>
</feature>
<feature type="region of interest" description="Disordered" evidence="14">
    <location>
        <begin position="68"/>
        <end position="89"/>
    </location>
</feature>
<name>A0ABD2MWF6_9CUCU</name>
<comment type="subcellular location">
    <subcellularLocation>
        <location evidence="1">Mitochondrion inner membrane</location>
    </subcellularLocation>
    <subcellularLocation>
        <location evidence="2">Mitochondrion intermembrane space</location>
    </subcellularLocation>
</comment>
<gene>
    <name evidence="16" type="ORF">HHI36_021176</name>
</gene>
<evidence type="ECO:0000256" key="11">
    <source>
        <dbReference type="ARBA" id="ARBA00023128"/>
    </source>
</evidence>
<evidence type="ECO:0000256" key="7">
    <source>
        <dbReference type="ARBA" id="ARBA00022792"/>
    </source>
</evidence>
<organism evidence="16 17">
    <name type="scientific">Cryptolaemus montrouzieri</name>
    <dbReference type="NCBI Taxonomy" id="559131"/>
    <lineage>
        <taxon>Eukaryota</taxon>
        <taxon>Metazoa</taxon>
        <taxon>Ecdysozoa</taxon>
        <taxon>Arthropoda</taxon>
        <taxon>Hexapoda</taxon>
        <taxon>Insecta</taxon>
        <taxon>Pterygota</taxon>
        <taxon>Neoptera</taxon>
        <taxon>Endopterygota</taxon>
        <taxon>Coleoptera</taxon>
        <taxon>Polyphaga</taxon>
        <taxon>Cucujiformia</taxon>
        <taxon>Coccinelloidea</taxon>
        <taxon>Coccinellidae</taxon>
        <taxon>Scymninae</taxon>
        <taxon>Scymnini</taxon>
        <taxon>Cryptolaemus</taxon>
    </lineage>
</organism>
<dbReference type="InterPro" id="IPR002048">
    <property type="entry name" value="EF_hand_dom"/>
</dbReference>
<keyword evidence="12" id="KW-0472">Membrane</keyword>
<keyword evidence="9" id="KW-0809">Transit peptide</keyword>
<evidence type="ECO:0000256" key="14">
    <source>
        <dbReference type="SAM" id="MobiDB-lite"/>
    </source>
</evidence>
<dbReference type="SMART" id="SM00054">
    <property type="entry name" value="EFh"/>
    <property type="match status" value="3"/>
</dbReference>
<feature type="domain" description="EF-hand" evidence="15">
    <location>
        <begin position="182"/>
        <end position="217"/>
    </location>
</feature>
<evidence type="ECO:0000256" key="4">
    <source>
        <dbReference type="ARBA" id="ARBA00022568"/>
    </source>
</evidence>
<dbReference type="PANTHER" id="PTHR12294:SF1">
    <property type="entry name" value="CALCIUM UPTAKE PROTEIN 1, MITOCHONDRIAL"/>
    <property type="match status" value="1"/>
</dbReference>